<accession>A0AAD9M5I5</accession>
<dbReference type="EMBL" id="MU842867">
    <property type="protein sequence ID" value="KAK2029218.1"/>
    <property type="molecule type" value="Genomic_DNA"/>
</dbReference>
<sequence length="86" mass="9951">MRAQRARASALAFVNLGGVTATAADKCHLQQQVDYRLIPRHVKRLDADSRGTGPRFMATLFSRPDHREWFNLCTRISLRLNLFEFY</sequence>
<feature type="chain" id="PRO_5042046163" description="Secreted protein" evidence="1">
    <location>
        <begin position="25"/>
        <end position="86"/>
    </location>
</feature>
<comment type="caution">
    <text evidence="2">The sequence shown here is derived from an EMBL/GenBank/DDBJ whole genome shotgun (WGS) entry which is preliminary data.</text>
</comment>
<evidence type="ECO:0000313" key="3">
    <source>
        <dbReference type="Proteomes" id="UP001232148"/>
    </source>
</evidence>
<evidence type="ECO:0000313" key="2">
    <source>
        <dbReference type="EMBL" id="KAK2029218.1"/>
    </source>
</evidence>
<dbReference type="AlphaFoldDB" id="A0AAD9M5I5"/>
<name>A0AAD9M5I5_9PEZI</name>
<feature type="signal peptide" evidence="1">
    <location>
        <begin position="1"/>
        <end position="24"/>
    </location>
</feature>
<proteinExistence type="predicted"/>
<dbReference type="Proteomes" id="UP001232148">
    <property type="component" value="Unassembled WGS sequence"/>
</dbReference>
<keyword evidence="3" id="KW-1185">Reference proteome</keyword>
<evidence type="ECO:0000256" key="1">
    <source>
        <dbReference type="SAM" id="SignalP"/>
    </source>
</evidence>
<gene>
    <name evidence="2" type="ORF">LX32DRAFT_693456</name>
</gene>
<reference evidence="2" key="1">
    <citation type="submission" date="2021-06" db="EMBL/GenBank/DDBJ databases">
        <title>Comparative genomics, transcriptomics and evolutionary studies reveal genomic signatures of adaptation to plant cell wall in hemibiotrophic fungi.</title>
        <authorList>
            <consortium name="DOE Joint Genome Institute"/>
            <person name="Baroncelli R."/>
            <person name="Diaz J.F."/>
            <person name="Benocci T."/>
            <person name="Peng M."/>
            <person name="Battaglia E."/>
            <person name="Haridas S."/>
            <person name="Andreopoulos W."/>
            <person name="Labutti K."/>
            <person name="Pangilinan J."/>
            <person name="Floch G.L."/>
            <person name="Makela M.R."/>
            <person name="Henrissat B."/>
            <person name="Grigoriev I.V."/>
            <person name="Crouch J.A."/>
            <person name="De Vries R.P."/>
            <person name="Sukno S.A."/>
            <person name="Thon M.R."/>
        </authorList>
    </citation>
    <scope>NUCLEOTIDE SEQUENCE</scope>
    <source>
        <strain evidence="2">MAFF235873</strain>
    </source>
</reference>
<organism evidence="2 3">
    <name type="scientific">Colletotrichum zoysiae</name>
    <dbReference type="NCBI Taxonomy" id="1216348"/>
    <lineage>
        <taxon>Eukaryota</taxon>
        <taxon>Fungi</taxon>
        <taxon>Dikarya</taxon>
        <taxon>Ascomycota</taxon>
        <taxon>Pezizomycotina</taxon>
        <taxon>Sordariomycetes</taxon>
        <taxon>Hypocreomycetidae</taxon>
        <taxon>Glomerellales</taxon>
        <taxon>Glomerellaceae</taxon>
        <taxon>Colletotrichum</taxon>
        <taxon>Colletotrichum graminicola species complex</taxon>
    </lineage>
</organism>
<keyword evidence="1" id="KW-0732">Signal</keyword>
<protein>
    <recommendedName>
        <fullName evidence="4">Secreted protein</fullName>
    </recommendedName>
</protein>
<evidence type="ECO:0008006" key="4">
    <source>
        <dbReference type="Google" id="ProtNLM"/>
    </source>
</evidence>